<evidence type="ECO:0000256" key="9">
    <source>
        <dbReference type="RuleBase" id="RU000688"/>
    </source>
</evidence>
<evidence type="ECO:0000256" key="1">
    <source>
        <dbReference type="ARBA" id="ARBA00004651"/>
    </source>
</evidence>
<dbReference type="Pfam" id="PF00001">
    <property type="entry name" value="7tm_1"/>
    <property type="match status" value="1"/>
</dbReference>
<keyword evidence="13" id="KW-1185">Reference proteome</keyword>
<dbReference type="PANTHER" id="PTHR22752:SF14">
    <property type="entry name" value="G-PROTEIN COUPLED RECEPTORS FAMILY 1 PROFILE DOMAIN-CONTAINING PROTEIN"/>
    <property type="match status" value="1"/>
</dbReference>
<dbReference type="PRINTS" id="PR00237">
    <property type="entry name" value="GPCRRHODOPSN"/>
</dbReference>
<dbReference type="InterPro" id="IPR000276">
    <property type="entry name" value="GPCR_Rhodpsn"/>
</dbReference>
<evidence type="ECO:0000313" key="13">
    <source>
        <dbReference type="Proteomes" id="UP000887568"/>
    </source>
</evidence>
<keyword evidence="8 9" id="KW-0807">Transducer</keyword>
<organism evidence="12 13">
    <name type="scientific">Patiria miniata</name>
    <name type="common">Bat star</name>
    <name type="synonym">Asterina miniata</name>
    <dbReference type="NCBI Taxonomy" id="46514"/>
    <lineage>
        <taxon>Eukaryota</taxon>
        <taxon>Metazoa</taxon>
        <taxon>Echinodermata</taxon>
        <taxon>Eleutherozoa</taxon>
        <taxon>Asterozoa</taxon>
        <taxon>Asteroidea</taxon>
        <taxon>Valvatacea</taxon>
        <taxon>Valvatida</taxon>
        <taxon>Asterinidae</taxon>
        <taxon>Patiria</taxon>
    </lineage>
</organism>
<reference evidence="12" key="1">
    <citation type="submission" date="2022-11" db="UniProtKB">
        <authorList>
            <consortium name="EnsemblMetazoa"/>
        </authorList>
    </citation>
    <scope>IDENTIFICATION</scope>
</reference>
<evidence type="ECO:0000256" key="6">
    <source>
        <dbReference type="ARBA" id="ARBA00023136"/>
    </source>
</evidence>
<dbReference type="OMA" id="HCMFVAP"/>
<feature type="transmembrane region" description="Helical" evidence="10">
    <location>
        <begin position="101"/>
        <end position="119"/>
    </location>
</feature>
<dbReference type="AlphaFoldDB" id="A0A914BEM2"/>
<evidence type="ECO:0000256" key="2">
    <source>
        <dbReference type="ARBA" id="ARBA00022475"/>
    </source>
</evidence>
<keyword evidence="4 10" id="KW-1133">Transmembrane helix</keyword>
<dbReference type="SMART" id="SM01381">
    <property type="entry name" value="7TM_GPCR_Srsx"/>
    <property type="match status" value="1"/>
</dbReference>
<dbReference type="EnsemblMetazoa" id="XM_038218760.1">
    <property type="protein sequence ID" value="XP_038074688.1"/>
    <property type="gene ID" value="LOC119742631"/>
</dbReference>
<keyword evidence="5 9" id="KW-0297">G-protein coupled receptor</keyword>
<feature type="transmembrane region" description="Helical" evidence="10">
    <location>
        <begin position="140"/>
        <end position="160"/>
    </location>
</feature>
<dbReference type="Proteomes" id="UP000887568">
    <property type="component" value="Unplaced"/>
</dbReference>
<protein>
    <recommendedName>
        <fullName evidence="11">G-protein coupled receptors family 1 profile domain-containing protein</fullName>
    </recommendedName>
</protein>
<dbReference type="PANTHER" id="PTHR22752">
    <property type="entry name" value="G PROTEIN-COUPLED RECEPTOR"/>
    <property type="match status" value="1"/>
</dbReference>
<keyword evidence="3 9" id="KW-0812">Transmembrane</keyword>
<evidence type="ECO:0000256" key="5">
    <source>
        <dbReference type="ARBA" id="ARBA00023040"/>
    </source>
</evidence>
<accession>A0A914BEM2</accession>
<dbReference type="OrthoDB" id="9938900at2759"/>
<dbReference type="GeneID" id="119742631"/>
<feature type="transmembrane region" description="Helical" evidence="10">
    <location>
        <begin position="244"/>
        <end position="267"/>
    </location>
</feature>
<dbReference type="Gene3D" id="1.20.1070.10">
    <property type="entry name" value="Rhodopsin 7-helix transmembrane proteins"/>
    <property type="match status" value="1"/>
</dbReference>
<feature type="transmembrane region" description="Helical" evidence="10">
    <location>
        <begin position="180"/>
        <end position="209"/>
    </location>
</feature>
<dbReference type="GO" id="GO:0004930">
    <property type="term" value="F:G protein-coupled receptor activity"/>
    <property type="evidence" value="ECO:0007669"/>
    <property type="project" value="UniProtKB-KW"/>
</dbReference>
<evidence type="ECO:0000256" key="10">
    <source>
        <dbReference type="SAM" id="Phobius"/>
    </source>
</evidence>
<evidence type="ECO:0000256" key="3">
    <source>
        <dbReference type="ARBA" id="ARBA00022692"/>
    </source>
</evidence>
<feature type="transmembrane region" description="Helical" evidence="10">
    <location>
        <begin position="273"/>
        <end position="299"/>
    </location>
</feature>
<evidence type="ECO:0000313" key="12">
    <source>
        <dbReference type="EnsemblMetazoa" id="XP_038074688.1"/>
    </source>
</evidence>
<dbReference type="InterPro" id="IPR017452">
    <property type="entry name" value="GPCR_Rhodpsn_7TM"/>
</dbReference>
<comment type="subcellular location">
    <subcellularLocation>
        <location evidence="1">Cell membrane</location>
        <topology evidence="1">Multi-pass membrane protein</topology>
    </subcellularLocation>
</comment>
<dbReference type="PROSITE" id="PS50262">
    <property type="entry name" value="G_PROTEIN_RECEP_F1_2"/>
    <property type="match status" value="1"/>
</dbReference>
<keyword evidence="6 10" id="KW-0472">Membrane</keyword>
<sequence>MNRTQHGNASFSPDLDNDLSSFVSFLAFLHILTILLTTLGNSLVITVIVRSHKLRTITSGFLLNLAVSDMAAGLFLLPFAAGSTLNPNLSYGHVPCTLLGFLYTLLCFASTWTLACISLERFVAINSPLKYHQLVDRRRAIIAIALIWLGATLNAAFPFAEQEHEAYAFLPQYTFCLLNYHSHVVTAIVIPILAIFVPLGIMCYTYVSIGRIACSHAKRKIVECNKEHCMFVAPKTKDYRAAKILAVMAGVFLVCWIPFTILSLWQANANTDFPFILTATSLWLTFLSSAINPWLYSLLNRTFRQALRSQGVRLLRSAGILRPGPGGLGNAGKVLNNGNRVDMAVRTSCKDILLDHPRGRAANDNLEDGGGGDIAETDCAGSLHEALASTVSGSLMRIESL</sequence>
<feature type="transmembrane region" description="Helical" evidence="10">
    <location>
        <begin position="61"/>
        <end position="81"/>
    </location>
</feature>
<proteinExistence type="inferred from homology"/>
<comment type="similarity">
    <text evidence="9">Belongs to the G-protein coupled receptor 1 family.</text>
</comment>
<dbReference type="GO" id="GO:0005886">
    <property type="term" value="C:plasma membrane"/>
    <property type="evidence" value="ECO:0007669"/>
    <property type="project" value="UniProtKB-SubCell"/>
</dbReference>
<evidence type="ECO:0000256" key="8">
    <source>
        <dbReference type="ARBA" id="ARBA00023224"/>
    </source>
</evidence>
<evidence type="ECO:0000256" key="7">
    <source>
        <dbReference type="ARBA" id="ARBA00023170"/>
    </source>
</evidence>
<dbReference type="CDD" id="cd00637">
    <property type="entry name" value="7tm_classA_rhodopsin-like"/>
    <property type="match status" value="1"/>
</dbReference>
<keyword evidence="2" id="KW-1003">Cell membrane</keyword>
<dbReference type="RefSeq" id="XP_038074688.1">
    <property type="nucleotide sequence ID" value="XM_038218760.1"/>
</dbReference>
<name>A0A914BEM2_PATMI</name>
<dbReference type="PROSITE" id="PS00237">
    <property type="entry name" value="G_PROTEIN_RECEP_F1_1"/>
    <property type="match status" value="1"/>
</dbReference>
<evidence type="ECO:0000256" key="4">
    <source>
        <dbReference type="ARBA" id="ARBA00022989"/>
    </source>
</evidence>
<keyword evidence="7 9" id="KW-0675">Receptor</keyword>
<dbReference type="SUPFAM" id="SSF81321">
    <property type="entry name" value="Family A G protein-coupled receptor-like"/>
    <property type="match status" value="1"/>
</dbReference>
<feature type="transmembrane region" description="Helical" evidence="10">
    <location>
        <begin position="22"/>
        <end position="49"/>
    </location>
</feature>
<evidence type="ECO:0000259" key="11">
    <source>
        <dbReference type="PROSITE" id="PS50262"/>
    </source>
</evidence>
<feature type="domain" description="G-protein coupled receptors family 1 profile" evidence="11">
    <location>
        <begin position="40"/>
        <end position="296"/>
    </location>
</feature>